<comment type="caution">
    <text evidence="1">The sequence shown here is derived from an EMBL/GenBank/DDBJ whole genome shotgun (WGS) entry which is preliminary data.</text>
</comment>
<sequence>MHRALPGLERRPARGIANPQLRYSLDDLHDSSGLELDDAANIISHEGYYPFGGTAWWAANSAIEASYKTRRYSGQERDGTGLYYYGLRYYAPWLMRWVNPDPAGDIDGLNRYRFGRNNPATLKDSLGLNPQDQTYQIKKFSKEPKERGSERMTAGMLAAGVSLRRNLDAVAEFAYNAGWSLREYLHLGASNQAGDVKASDYEAMIVGNHMRTLLGKAPVHRDRAMHSLAAGTGLCDEYSVVGAMLMSSSPDWPNVPVYRVKQELHVSSILGDPRITDPLVVDGWVAVPVVHTWSQSYNSLGSCQLTEFTPRMPGDPTHAISYQQVEALRDEHYTDVHRDDDDVLDTRFINLVYNQSMWLLATVMLHPQSVYFQVDSQDFNAAAVPASMYEAAYESLSHGARLRNQSRFMNAFRRF</sequence>
<proteinExistence type="predicted"/>
<dbReference type="PANTHER" id="PTHR32305">
    <property type="match status" value="1"/>
</dbReference>
<dbReference type="EMBL" id="AMWJ02000001">
    <property type="protein sequence ID" value="NNJ15957.1"/>
    <property type="molecule type" value="Genomic_DNA"/>
</dbReference>
<dbReference type="PANTHER" id="PTHR32305:SF15">
    <property type="entry name" value="PROTEIN RHSA-RELATED"/>
    <property type="match status" value="1"/>
</dbReference>
<reference evidence="1 2" key="1">
    <citation type="journal article" date="2013" name="Genome Announc.">
        <title>Genome Sequence of Naphthalene-Degrading Soil Bacterium Pseudomonas putida CSV86.</title>
        <authorList>
            <person name="Phale P.S."/>
            <person name="Paliwal V."/>
            <person name="Raju S.C."/>
            <person name="Modak A."/>
            <person name="Purohit H.J."/>
        </authorList>
    </citation>
    <scope>NUCLEOTIDE SEQUENCE [LARGE SCALE GENOMIC DNA]</scope>
    <source>
        <strain evidence="1 2">CSV86</strain>
    </source>
</reference>
<keyword evidence="2" id="KW-1185">Reference proteome</keyword>
<protein>
    <submittedName>
        <fullName evidence="1">RHS repeat-associated core domain-containing protein</fullName>
    </submittedName>
</protein>
<evidence type="ECO:0000313" key="2">
    <source>
        <dbReference type="Proteomes" id="UP000010448"/>
    </source>
</evidence>
<gene>
    <name evidence="1" type="ORF">CSV86_012320</name>
</gene>
<dbReference type="InterPro" id="IPR050708">
    <property type="entry name" value="T6SS_VgrG/RHS"/>
</dbReference>
<dbReference type="Gene3D" id="2.180.10.10">
    <property type="entry name" value="RHS repeat-associated core"/>
    <property type="match status" value="1"/>
</dbReference>
<dbReference type="InterPro" id="IPR022385">
    <property type="entry name" value="Rhs_assc_core"/>
</dbReference>
<dbReference type="AlphaFoldDB" id="A0A7K4EE81"/>
<accession>A0A7K4EE81</accession>
<dbReference type="Proteomes" id="UP000010448">
    <property type="component" value="Unassembled WGS sequence"/>
</dbReference>
<organism evidence="1 2">
    <name type="scientific">Pseudomonas bharatica CSV86</name>
    <dbReference type="NCBI Taxonomy" id="1005395"/>
    <lineage>
        <taxon>Bacteria</taxon>
        <taxon>Pseudomonadati</taxon>
        <taxon>Pseudomonadota</taxon>
        <taxon>Gammaproteobacteria</taxon>
        <taxon>Pseudomonadales</taxon>
        <taxon>Pseudomonadaceae</taxon>
        <taxon>Pseudomonas</taxon>
        <taxon>Pseudomonas bharatica</taxon>
    </lineage>
</organism>
<dbReference type="NCBIfam" id="TIGR03696">
    <property type="entry name" value="Rhs_assc_core"/>
    <property type="match status" value="1"/>
</dbReference>
<name>A0A7K4EE81_9PSED</name>
<evidence type="ECO:0000313" key="1">
    <source>
        <dbReference type="EMBL" id="NNJ15957.1"/>
    </source>
</evidence>